<organism evidence="2 3">
    <name type="scientific">Streptomyces albireticuli</name>
    <dbReference type="NCBI Taxonomy" id="1940"/>
    <lineage>
        <taxon>Bacteria</taxon>
        <taxon>Bacillati</taxon>
        <taxon>Actinomycetota</taxon>
        <taxon>Actinomycetes</taxon>
        <taxon>Kitasatosporales</taxon>
        <taxon>Streptomycetaceae</taxon>
        <taxon>Streptomyces</taxon>
    </lineage>
</organism>
<proteinExistence type="predicted"/>
<dbReference type="EMBL" id="NSJV01000223">
    <property type="protein sequence ID" value="PAU48742.1"/>
    <property type="molecule type" value="Genomic_DNA"/>
</dbReference>
<dbReference type="AlphaFoldDB" id="A0A2A2DBR3"/>
<protein>
    <submittedName>
        <fullName evidence="2">Uncharacterized protein</fullName>
    </submittedName>
</protein>
<accession>A0A2A2DBR3</accession>
<evidence type="ECO:0000256" key="1">
    <source>
        <dbReference type="SAM" id="MobiDB-lite"/>
    </source>
</evidence>
<reference evidence="2 3" key="1">
    <citation type="submission" date="2017-08" db="EMBL/GenBank/DDBJ databases">
        <title>Genome sequence of Streptomyces albireticuli NRRL B-1670.</title>
        <authorList>
            <person name="Graham D.E."/>
            <person name="Mahan K.M."/>
            <person name="Klingeman D.M."/>
            <person name="Hettich R.L."/>
            <person name="Parry R.J."/>
            <person name="Spain J.C."/>
        </authorList>
    </citation>
    <scope>NUCLEOTIDE SEQUENCE [LARGE SCALE GENOMIC DNA]</scope>
    <source>
        <strain evidence="2 3">NRRL B-1670</strain>
    </source>
</reference>
<evidence type="ECO:0000313" key="3">
    <source>
        <dbReference type="Proteomes" id="UP000218944"/>
    </source>
</evidence>
<evidence type="ECO:0000313" key="2">
    <source>
        <dbReference type="EMBL" id="PAU48742.1"/>
    </source>
</evidence>
<keyword evidence="3" id="KW-1185">Reference proteome</keyword>
<dbReference type="Proteomes" id="UP000218944">
    <property type="component" value="Unassembled WGS sequence"/>
</dbReference>
<gene>
    <name evidence="2" type="ORF">CK936_11905</name>
</gene>
<dbReference type="RefSeq" id="WP_095580931.1">
    <property type="nucleotide sequence ID" value="NZ_JAJQQQ010000014.1"/>
</dbReference>
<comment type="caution">
    <text evidence="2">The sequence shown here is derived from an EMBL/GenBank/DDBJ whole genome shotgun (WGS) entry which is preliminary data.</text>
</comment>
<sequence>MPNSNGDVRDQPSPSPKSGNRIIDEPATVERCRTEYINQPGARLAAVKDTALQNSKRRNR</sequence>
<name>A0A2A2DBR3_9ACTN</name>
<feature type="region of interest" description="Disordered" evidence="1">
    <location>
        <begin position="1"/>
        <end position="27"/>
    </location>
</feature>